<comment type="caution">
    <text evidence="1">The sequence shown here is derived from an EMBL/GenBank/DDBJ whole genome shotgun (WGS) entry which is preliminary data.</text>
</comment>
<reference evidence="2" key="1">
    <citation type="journal article" date="2023" name="Front. Plant Sci.">
        <title>Chromosomal-level genome assembly of Melastoma candidum provides insights into trichome evolution.</title>
        <authorList>
            <person name="Zhong Y."/>
            <person name="Wu W."/>
            <person name="Sun C."/>
            <person name="Zou P."/>
            <person name="Liu Y."/>
            <person name="Dai S."/>
            <person name="Zhou R."/>
        </authorList>
    </citation>
    <scope>NUCLEOTIDE SEQUENCE [LARGE SCALE GENOMIC DNA]</scope>
</reference>
<dbReference type="Proteomes" id="UP001057402">
    <property type="component" value="Chromosome 9"/>
</dbReference>
<proteinExistence type="predicted"/>
<evidence type="ECO:0000313" key="2">
    <source>
        <dbReference type="Proteomes" id="UP001057402"/>
    </source>
</evidence>
<name>A0ACB9MQB0_9MYRT</name>
<organism evidence="1 2">
    <name type="scientific">Melastoma candidum</name>
    <dbReference type="NCBI Taxonomy" id="119954"/>
    <lineage>
        <taxon>Eukaryota</taxon>
        <taxon>Viridiplantae</taxon>
        <taxon>Streptophyta</taxon>
        <taxon>Embryophyta</taxon>
        <taxon>Tracheophyta</taxon>
        <taxon>Spermatophyta</taxon>
        <taxon>Magnoliopsida</taxon>
        <taxon>eudicotyledons</taxon>
        <taxon>Gunneridae</taxon>
        <taxon>Pentapetalae</taxon>
        <taxon>rosids</taxon>
        <taxon>malvids</taxon>
        <taxon>Myrtales</taxon>
        <taxon>Melastomataceae</taxon>
        <taxon>Melastomatoideae</taxon>
        <taxon>Melastomateae</taxon>
        <taxon>Melastoma</taxon>
    </lineage>
</organism>
<protein>
    <submittedName>
        <fullName evidence="1">Uncharacterized protein</fullName>
    </submittedName>
</protein>
<dbReference type="EMBL" id="CM042888">
    <property type="protein sequence ID" value="KAI4326115.1"/>
    <property type="molecule type" value="Genomic_DNA"/>
</dbReference>
<keyword evidence="2" id="KW-1185">Reference proteome</keyword>
<gene>
    <name evidence="1" type="ORF">MLD38_031459</name>
</gene>
<sequence>MRGHRTLLLAQFDYFLGGYLRKDAVLSRGFSGHGFEMPGSHRHGSRRGIGGSPTRNSLRKGPRTHDQRDTINISIRHAFCCLNRTLTHSYLPRKVPSGLN</sequence>
<accession>A0ACB9MQB0</accession>
<evidence type="ECO:0000313" key="1">
    <source>
        <dbReference type="EMBL" id="KAI4326115.1"/>
    </source>
</evidence>